<dbReference type="RefSeq" id="WP_208264107.1">
    <property type="nucleotide sequence ID" value="NZ_JAGEOJ010000045.1"/>
</dbReference>
<dbReference type="AlphaFoldDB" id="A0A939PW11"/>
<sequence>MSDDPMIYQHGYYDAQERRPARLYARPAEMIALATGAFGHVWSTRKHSNTLLRVLHMNAVEEAHELLKRLDEREAWDALLVAWEKLRPAYERLMREHGFLAETVADVLEETDARVERLRGQMPTP</sequence>
<name>A0A939PW11_9ACTN</name>
<keyword evidence="2" id="KW-1185">Reference proteome</keyword>
<comment type="caution">
    <text evidence="1">The sequence shown here is derived from an EMBL/GenBank/DDBJ whole genome shotgun (WGS) entry which is preliminary data.</text>
</comment>
<evidence type="ECO:0000313" key="2">
    <source>
        <dbReference type="Proteomes" id="UP000669179"/>
    </source>
</evidence>
<gene>
    <name evidence="1" type="ORF">J4573_52940</name>
</gene>
<evidence type="ECO:0000313" key="1">
    <source>
        <dbReference type="EMBL" id="MBO2455866.1"/>
    </source>
</evidence>
<accession>A0A939PW11</accession>
<dbReference type="EMBL" id="JAGEOJ010000045">
    <property type="protein sequence ID" value="MBO2455866.1"/>
    <property type="molecule type" value="Genomic_DNA"/>
</dbReference>
<reference evidence="1" key="1">
    <citation type="submission" date="2021-03" db="EMBL/GenBank/DDBJ databases">
        <authorList>
            <person name="Kanchanasin P."/>
            <person name="Saeng-In P."/>
            <person name="Phongsopitanun W."/>
            <person name="Yuki M."/>
            <person name="Kudo T."/>
            <person name="Ohkuma M."/>
            <person name="Tanasupawat S."/>
        </authorList>
    </citation>
    <scope>NUCLEOTIDE SEQUENCE</scope>
    <source>
        <strain evidence="1">GKU 128</strain>
    </source>
</reference>
<proteinExistence type="predicted"/>
<dbReference type="Proteomes" id="UP000669179">
    <property type="component" value="Unassembled WGS sequence"/>
</dbReference>
<organism evidence="1 2">
    <name type="scientific">Actinomadura barringtoniae</name>
    <dbReference type="NCBI Taxonomy" id="1427535"/>
    <lineage>
        <taxon>Bacteria</taxon>
        <taxon>Bacillati</taxon>
        <taxon>Actinomycetota</taxon>
        <taxon>Actinomycetes</taxon>
        <taxon>Streptosporangiales</taxon>
        <taxon>Thermomonosporaceae</taxon>
        <taxon>Actinomadura</taxon>
    </lineage>
</organism>
<protein>
    <submittedName>
        <fullName evidence="1">Uncharacterized protein</fullName>
    </submittedName>
</protein>